<dbReference type="InterPro" id="IPR013766">
    <property type="entry name" value="Thioredoxin_domain"/>
</dbReference>
<name>A0A6C0IBD2_9ZZZZ</name>
<accession>A0A6C0IBD2</accession>
<dbReference type="Pfam" id="PF00085">
    <property type="entry name" value="Thioredoxin"/>
    <property type="match status" value="1"/>
</dbReference>
<reference evidence="2" key="1">
    <citation type="journal article" date="2020" name="Nature">
        <title>Giant virus diversity and host interactions through global metagenomics.</title>
        <authorList>
            <person name="Schulz F."/>
            <person name="Roux S."/>
            <person name="Paez-Espino D."/>
            <person name="Jungbluth S."/>
            <person name="Walsh D.A."/>
            <person name="Denef V.J."/>
            <person name="McMahon K.D."/>
            <person name="Konstantinidis K.T."/>
            <person name="Eloe-Fadrosh E.A."/>
            <person name="Kyrpides N.C."/>
            <person name="Woyke T."/>
        </authorList>
    </citation>
    <scope>NUCLEOTIDE SEQUENCE</scope>
    <source>
        <strain evidence="2">GVMAG-M-3300023184-62</strain>
    </source>
</reference>
<dbReference type="AlphaFoldDB" id="A0A6C0IBD2"/>
<protein>
    <recommendedName>
        <fullName evidence="1">Thioredoxin domain-containing protein</fullName>
    </recommendedName>
</protein>
<proteinExistence type="predicted"/>
<dbReference type="EMBL" id="MN740152">
    <property type="protein sequence ID" value="QHT90122.1"/>
    <property type="molecule type" value="Genomic_DNA"/>
</dbReference>
<organism evidence="2">
    <name type="scientific">viral metagenome</name>
    <dbReference type="NCBI Taxonomy" id="1070528"/>
    <lineage>
        <taxon>unclassified sequences</taxon>
        <taxon>metagenomes</taxon>
        <taxon>organismal metagenomes</taxon>
    </lineage>
</organism>
<feature type="domain" description="Thioredoxin" evidence="1">
    <location>
        <begin position="42"/>
        <end position="119"/>
    </location>
</feature>
<dbReference type="SUPFAM" id="SSF52833">
    <property type="entry name" value="Thioredoxin-like"/>
    <property type="match status" value="1"/>
</dbReference>
<sequence length="130" mass="14926">MAPPKNMIPLETQEQFEELLRPRTNNRNTIQMQEEKKYAPCVGIAFGASWCGPCRRIDKDLLASKTPFIKWYYCDVDVNNYTLGYCGLKSIPSFVLIQDGHVNTNMLSNVANIDSVIDWVNDRCFSKQRS</sequence>
<evidence type="ECO:0000313" key="2">
    <source>
        <dbReference type="EMBL" id="QHT90122.1"/>
    </source>
</evidence>
<dbReference type="InterPro" id="IPR036249">
    <property type="entry name" value="Thioredoxin-like_sf"/>
</dbReference>
<evidence type="ECO:0000259" key="1">
    <source>
        <dbReference type="Pfam" id="PF00085"/>
    </source>
</evidence>
<dbReference type="CDD" id="cd02947">
    <property type="entry name" value="TRX_family"/>
    <property type="match status" value="1"/>
</dbReference>
<dbReference type="Gene3D" id="3.40.30.10">
    <property type="entry name" value="Glutaredoxin"/>
    <property type="match status" value="1"/>
</dbReference>